<accession>A0A7C9NDL8</accession>
<reference evidence="5" key="1">
    <citation type="submission" date="2018-08" db="EMBL/GenBank/DDBJ databases">
        <title>Murine metabolic-syndrome-specific gut microbial biobank.</title>
        <authorList>
            <person name="Liu C."/>
        </authorList>
    </citation>
    <scope>NUCLEOTIDE SEQUENCE [LARGE SCALE GENOMIC DNA]</scope>
    <source>
        <strain evidence="5">Z82</strain>
    </source>
</reference>
<proteinExistence type="predicted"/>
<dbReference type="InterPro" id="IPR003593">
    <property type="entry name" value="AAA+_ATPase"/>
</dbReference>
<feature type="domain" description="ABC transporter" evidence="4">
    <location>
        <begin position="2"/>
        <end position="202"/>
    </location>
</feature>
<comment type="caution">
    <text evidence="5">The sequence shown here is derived from an EMBL/GenBank/DDBJ whole genome shotgun (WGS) entry which is preliminary data.</text>
</comment>
<dbReference type="InterPro" id="IPR027417">
    <property type="entry name" value="P-loop_NTPase"/>
</dbReference>
<name>A0A7C9NDL8_9BACT</name>
<dbReference type="PANTHER" id="PTHR43776">
    <property type="entry name" value="TRANSPORT ATP-BINDING PROTEIN"/>
    <property type="match status" value="1"/>
</dbReference>
<dbReference type="GO" id="GO:0005524">
    <property type="term" value="F:ATP binding"/>
    <property type="evidence" value="ECO:0007669"/>
    <property type="project" value="UniProtKB-KW"/>
</dbReference>
<dbReference type="PANTHER" id="PTHR43776:SF5">
    <property type="entry name" value="ATPASE COMPONENT OF ABC-TYPE TRANSPORT SYSTEM"/>
    <property type="match status" value="1"/>
</dbReference>
<organism evidence="5">
    <name type="scientific">Muribaculaceae bacterium Z82</name>
    <dbReference type="NCBI Taxonomy" id="2304548"/>
    <lineage>
        <taxon>Bacteria</taxon>
        <taxon>Pseudomonadati</taxon>
        <taxon>Bacteroidota</taxon>
        <taxon>Bacteroidia</taxon>
        <taxon>Bacteroidales</taxon>
        <taxon>Muribaculaceae</taxon>
    </lineage>
</organism>
<dbReference type="Pfam" id="PF00005">
    <property type="entry name" value="ABC_tran"/>
    <property type="match status" value="1"/>
</dbReference>
<dbReference type="InterPro" id="IPR003439">
    <property type="entry name" value="ABC_transporter-like_ATP-bd"/>
</dbReference>
<evidence type="ECO:0000313" key="5">
    <source>
        <dbReference type="EMBL" id="NBI35448.1"/>
    </source>
</evidence>
<protein>
    <submittedName>
        <fullName evidence="5">ATP-binding cassette domain-containing protein</fullName>
    </submittedName>
</protein>
<dbReference type="SMART" id="SM00382">
    <property type="entry name" value="AAA"/>
    <property type="match status" value="1"/>
</dbReference>
<evidence type="ECO:0000256" key="1">
    <source>
        <dbReference type="ARBA" id="ARBA00022448"/>
    </source>
</evidence>
<dbReference type="GO" id="GO:0016887">
    <property type="term" value="F:ATP hydrolysis activity"/>
    <property type="evidence" value="ECO:0007669"/>
    <property type="project" value="InterPro"/>
</dbReference>
<keyword evidence="1" id="KW-0813">Transport</keyword>
<dbReference type="PROSITE" id="PS50893">
    <property type="entry name" value="ABC_TRANSPORTER_2"/>
    <property type="match status" value="1"/>
</dbReference>
<evidence type="ECO:0000256" key="3">
    <source>
        <dbReference type="ARBA" id="ARBA00022840"/>
    </source>
</evidence>
<dbReference type="EMBL" id="QWKH01000123">
    <property type="protein sequence ID" value="NBI35448.1"/>
    <property type="molecule type" value="Genomic_DNA"/>
</dbReference>
<dbReference type="SUPFAM" id="SSF52540">
    <property type="entry name" value="P-loop containing nucleoside triphosphate hydrolases"/>
    <property type="match status" value="1"/>
</dbReference>
<dbReference type="InterPro" id="IPR017871">
    <property type="entry name" value="ABC_transporter-like_CS"/>
</dbReference>
<dbReference type="Gene3D" id="3.40.50.300">
    <property type="entry name" value="P-loop containing nucleotide triphosphate hydrolases"/>
    <property type="match status" value="1"/>
</dbReference>
<keyword evidence="3 5" id="KW-0067">ATP-binding</keyword>
<evidence type="ECO:0000256" key="2">
    <source>
        <dbReference type="ARBA" id="ARBA00022741"/>
    </source>
</evidence>
<sequence length="202" mass="22241">MLQACDITFSYGGNASLYRGFSLEVAPGERLCLKAPSGFGKTTLCRLLAGYEQPDTGMVLADGEPLPRTGRCPVQLIGQHPEHAVDPRRRMEAALREAGPLDGELMERLGIRDQWLARYPHELSGGELQRFCIARALMASPRYLVADEISTMLDAVTQAQVWSVILEEARSRNLGLVLTTHSESLAHRLATRELDLTTAARP</sequence>
<dbReference type="InterPro" id="IPR050319">
    <property type="entry name" value="ABC_transp_ATP-bind"/>
</dbReference>
<dbReference type="AlphaFoldDB" id="A0A7C9NDL8"/>
<dbReference type="GO" id="GO:0055085">
    <property type="term" value="P:transmembrane transport"/>
    <property type="evidence" value="ECO:0007669"/>
    <property type="project" value="UniProtKB-ARBA"/>
</dbReference>
<dbReference type="PROSITE" id="PS00211">
    <property type="entry name" value="ABC_TRANSPORTER_1"/>
    <property type="match status" value="1"/>
</dbReference>
<gene>
    <name evidence="5" type="ORF">D1639_10510</name>
</gene>
<keyword evidence="2" id="KW-0547">Nucleotide-binding</keyword>
<evidence type="ECO:0000259" key="4">
    <source>
        <dbReference type="PROSITE" id="PS50893"/>
    </source>
</evidence>